<sequence length="97" mass="10981">MSVRRVSQHNSSCYRVYTSREIDSDHPLSKRPNPSRPDKRFFSPATHHLARSQKITDTGDVTAPTTSLVESVTSGEILVAFYLLQISRFRYAQRGGL</sequence>
<name>A0A0F9BEX6_9ZZZZ</name>
<proteinExistence type="predicted"/>
<gene>
    <name evidence="2" type="ORF">LCGC14_2457140</name>
</gene>
<evidence type="ECO:0000313" key="2">
    <source>
        <dbReference type="EMBL" id="KKL20270.1"/>
    </source>
</evidence>
<accession>A0A0F9BEX6</accession>
<feature type="region of interest" description="Disordered" evidence="1">
    <location>
        <begin position="22"/>
        <end position="47"/>
    </location>
</feature>
<dbReference type="AlphaFoldDB" id="A0A0F9BEX6"/>
<dbReference type="EMBL" id="LAZR01038164">
    <property type="protein sequence ID" value="KKL20270.1"/>
    <property type="molecule type" value="Genomic_DNA"/>
</dbReference>
<reference evidence="2" key="1">
    <citation type="journal article" date="2015" name="Nature">
        <title>Complex archaea that bridge the gap between prokaryotes and eukaryotes.</title>
        <authorList>
            <person name="Spang A."/>
            <person name="Saw J.H."/>
            <person name="Jorgensen S.L."/>
            <person name="Zaremba-Niedzwiedzka K."/>
            <person name="Martijn J."/>
            <person name="Lind A.E."/>
            <person name="van Eijk R."/>
            <person name="Schleper C."/>
            <person name="Guy L."/>
            <person name="Ettema T.J."/>
        </authorList>
    </citation>
    <scope>NUCLEOTIDE SEQUENCE</scope>
</reference>
<protein>
    <submittedName>
        <fullName evidence="2">Uncharacterized protein</fullName>
    </submittedName>
</protein>
<comment type="caution">
    <text evidence="2">The sequence shown here is derived from an EMBL/GenBank/DDBJ whole genome shotgun (WGS) entry which is preliminary data.</text>
</comment>
<organism evidence="2">
    <name type="scientific">marine sediment metagenome</name>
    <dbReference type="NCBI Taxonomy" id="412755"/>
    <lineage>
        <taxon>unclassified sequences</taxon>
        <taxon>metagenomes</taxon>
        <taxon>ecological metagenomes</taxon>
    </lineage>
</organism>
<evidence type="ECO:0000256" key="1">
    <source>
        <dbReference type="SAM" id="MobiDB-lite"/>
    </source>
</evidence>